<proteinExistence type="predicted"/>
<comment type="caution">
    <text evidence="1">The sequence shown here is derived from an EMBL/GenBank/DDBJ whole genome shotgun (WGS) entry which is preliminary data.</text>
</comment>
<reference evidence="1 2" key="1">
    <citation type="submission" date="2024-01" db="EMBL/GenBank/DDBJ databases">
        <title>The genome of the rayed Mediterranean limpet Patella caerulea (Linnaeus, 1758).</title>
        <authorList>
            <person name="Anh-Thu Weber A."/>
            <person name="Halstead-Nussloch G."/>
        </authorList>
    </citation>
    <scope>NUCLEOTIDE SEQUENCE [LARGE SCALE GENOMIC DNA]</scope>
    <source>
        <strain evidence="1">AATW-2023a</strain>
        <tissue evidence="1">Whole specimen</tissue>
    </source>
</reference>
<evidence type="ECO:0000313" key="2">
    <source>
        <dbReference type="Proteomes" id="UP001347796"/>
    </source>
</evidence>
<sequence length="108" mass="12224">MDSDSESEFEGFDAEAIDQATTSFRSKFRSYSEELDDESDVEYEALLLELSDSDSENNETDFTDNITDVGDLEWTENANNVILQEFEGHYGPTNLPEIVEEDLPSPLI</sequence>
<dbReference type="EMBL" id="JAZGQO010000002">
    <property type="protein sequence ID" value="KAK6191135.1"/>
    <property type="molecule type" value="Genomic_DNA"/>
</dbReference>
<gene>
    <name evidence="1" type="ORF">SNE40_002876</name>
</gene>
<accession>A0AAN8Q483</accession>
<evidence type="ECO:0000313" key="1">
    <source>
        <dbReference type="EMBL" id="KAK6191135.1"/>
    </source>
</evidence>
<name>A0AAN8Q483_PATCE</name>
<dbReference type="AlphaFoldDB" id="A0AAN8Q483"/>
<keyword evidence="2" id="KW-1185">Reference proteome</keyword>
<protein>
    <submittedName>
        <fullName evidence="1">Uncharacterized protein</fullName>
    </submittedName>
</protein>
<organism evidence="1 2">
    <name type="scientific">Patella caerulea</name>
    <name type="common">Rayed Mediterranean limpet</name>
    <dbReference type="NCBI Taxonomy" id="87958"/>
    <lineage>
        <taxon>Eukaryota</taxon>
        <taxon>Metazoa</taxon>
        <taxon>Spiralia</taxon>
        <taxon>Lophotrochozoa</taxon>
        <taxon>Mollusca</taxon>
        <taxon>Gastropoda</taxon>
        <taxon>Patellogastropoda</taxon>
        <taxon>Patelloidea</taxon>
        <taxon>Patellidae</taxon>
        <taxon>Patella</taxon>
    </lineage>
</organism>
<dbReference type="Proteomes" id="UP001347796">
    <property type="component" value="Unassembled WGS sequence"/>
</dbReference>